<evidence type="ECO:0000256" key="7">
    <source>
        <dbReference type="ARBA" id="ARBA00022824"/>
    </source>
</evidence>
<comment type="catalytic activity">
    <reaction evidence="11">
        <text>an alpha-D-Man-(1-&gt;2)-alpha-D-Man-(1-&gt;2)-alpha-D-Man-(1-&gt;3)-[alpha-D-Man-(1-&gt;2)-alpha-D-Man-(1-&gt;3)-alpha-D-Man-(1-&gt;6)]-beta-D-Man-(1-&gt;4)-beta-D-GlcNAc-(1-&gt;4)-alpha-D-GlcNAc-diphospho-di-trans,poly-cis-dolichol + a di-trans,poly-cis-dolichyl beta-D-mannosyl phosphate = an alpha-D-Man-(1-&gt;2)-alpha-D-Man-(1-&gt;2)-alpha-D-Man-(1-&gt;3)-[alpha-D-Man-(1-&gt;2)-alpha-D-Man-(1-&gt;3)-[alpha-D-Man-(1-&gt;6)]-alpha-D-Man-(1-&gt;6)]-beta-D-Man-(1-&gt;4)-beta-D-GlcNAc-(1-&gt;4)-alpha-D-GlcNAc-diphospho-di-trans,poly-cis-dolichol + a di-trans,poly-cis-dolichyl phosphate + H(+)</text>
        <dbReference type="Rhea" id="RHEA:29535"/>
        <dbReference type="Rhea" id="RHEA-COMP:19498"/>
        <dbReference type="Rhea" id="RHEA-COMP:19501"/>
        <dbReference type="Rhea" id="RHEA-COMP:19518"/>
        <dbReference type="Rhea" id="RHEA-COMP:19519"/>
        <dbReference type="ChEBI" id="CHEBI:15378"/>
        <dbReference type="ChEBI" id="CHEBI:57683"/>
        <dbReference type="ChEBI" id="CHEBI:58211"/>
        <dbReference type="ChEBI" id="CHEBI:132517"/>
        <dbReference type="ChEBI" id="CHEBI:132519"/>
        <dbReference type="EC" id="2.4.1.260"/>
    </reaction>
    <physiologicalReaction direction="left-to-right" evidence="11">
        <dbReference type="Rhea" id="RHEA:29536"/>
    </physiologicalReaction>
</comment>
<reference evidence="14" key="1">
    <citation type="submission" date="2021-01" db="EMBL/GenBank/DDBJ databases">
        <authorList>
            <person name="Corre E."/>
            <person name="Pelletier E."/>
            <person name="Niang G."/>
            <person name="Scheremetjew M."/>
            <person name="Finn R."/>
            <person name="Kale V."/>
            <person name="Holt S."/>
            <person name="Cochrane G."/>
            <person name="Meng A."/>
            <person name="Brown T."/>
            <person name="Cohen L."/>
        </authorList>
    </citation>
    <scope>NUCLEOTIDE SEQUENCE</scope>
    <source>
        <strain evidence="14">MM31A-1</strain>
    </source>
</reference>
<dbReference type="PANTHER" id="PTHR22760">
    <property type="entry name" value="GLYCOSYLTRANSFERASE"/>
    <property type="match status" value="1"/>
</dbReference>
<evidence type="ECO:0000256" key="8">
    <source>
        <dbReference type="ARBA" id="ARBA00022989"/>
    </source>
</evidence>
<comment type="similarity">
    <text evidence="3 12">Belongs to the glycosyltransferase 22 family.</text>
</comment>
<feature type="transmembrane region" description="Helical" evidence="12">
    <location>
        <begin position="106"/>
        <end position="125"/>
    </location>
</feature>
<feature type="transmembrane region" description="Helical" evidence="12">
    <location>
        <begin position="73"/>
        <end position="94"/>
    </location>
</feature>
<feature type="signal peptide" evidence="13">
    <location>
        <begin position="1"/>
        <end position="18"/>
    </location>
</feature>
<feature type="chain" id="PRO_5030912128" description="Mannosyltransferase" evidence="13">
    <location>
        <begin position="19"/>
        <end position="545"/>
    </location>
</feature>
<feature type="transmembrane region" description="Helical" evidence="12">
    <location>
        <begin position="145"/>
        <end position="162"/>
    </location>
</feature>
<keyword evidence="7 12" id="KW-0256">Endoplasmic reticulum</keyword>
<keyword evidence="8 12" id="KW-1133">Transmembrane helix</keyword>
<sequence>MLKWTWFGIFVLAATSLASLVLCPHSKVEESFNLQAVHDLYYHGISPAIQLILRKDGIDSDTALYDHLRYPGVVPRSFACPLLISFILRIISLLLRPLMILDRHPLLVQSLARLILLSFNLHAHYRLAKAANARFNPSTKNFVMGNYFLLVTACQFHLPYYASRMLPNTFALGLVTHSYASWLMAQPTNAIITMVFCAAVVRCDTLILLFTFGLTLLISKQVTIQRAIRIGLVSAAVSILLTVPLDSLLWQRLLWPEAEVLLFNTVENKSSDYGVSPWHWYALKALPKGLLLTLPLVPLSSLRLPQYIANGGRKKTYLWDLEGMPFLLPVIAFVGLYSILPHKEIRFILIAFPMFNVMSAKALANIHHVREIYRKESSTRVSFWLLELIHVATVLSLLFSLLGSLLFVHVSRANYPGGDALMMLSRELELSPNDLSDQVDIFVDVASAMTGVSLFGQRYLQNISSRRVNIIKGGYENEHEHRIDLKEGKFDYLLLETPASRLDTNGGINGYDLINIASGHPRINLASLSIETSDCIYILKKRGKV</sequence>
<dbReference type="EC" id="2.4.1.-" evidence="12"/>
<feature type="transmembrane region" description="Helical" evidence="12">
    <location>
        <begin position="317"/>
        <end position="339"/>
    </location>
</feature>
<dbReference type="AlphaFoldDB" id="A0A7S3V6T0"/>
<comment type="pathway">
    <text evidence="2">Protein modification; protein glycosylation.</text>
</comment>
<dbReference type="GO" id="GO:0006487">
    <property type="term" value="P:protein N-linked glycosylation"/>
    <property type="evidence" value="ECO:0007669"/>
    <property type="project" value="TreeGrafter"/>
</dbReference>
<feature type="transmembrane region" description="Helical" evidence="12">
    <location>
        <begin position="191"/>
        <end position="218"/>
    </location>
</feature>
<keyword evidence="9 12" id="KW-0472">Membrane</keyword>
<evidence type="ECO:0000256" key="2">
    <source>
        <dbReference type="ARBA" id="ARBA00004922"/>
    </source>
</evidence>
<evidence type="ECO:0000256" key="12">
    <source>
        <dbReference type="RuleBase" id="RU363075"/>
    </source>
</evidence>
<name>A0A7S3V6T0_9STRA</name>
<accession>A0A7S3V6T0</accession>
<comment type="subcellular location">
    <subcellularLocation>
        <location evidence="1 12">Endoplasmic reticulum membrane</location>
        <topology evidence="1 12">Multi-pass membrane protein</topology>
    </subcellularLocation>
</comment>
<evidence type="ECO:0000256" key="4">
    <source>
        <dbReference type="ARBA" id="ARBA00022676"/>
    </source>
</evidence>
<dbReference type="GO" id="GO:0005789">
    <property type="term" value="C:endoplasmic reticulum membrane"/>
    <property type="evidence" value="ECO:0007669"/>
    <property type="project" value="UniProtKB-SubCell"/>
</dbReference>
<keyword evidence="5" id="KW-0808">Transferase</keyword>
<dbReference type="InterPro" id="IPR005599">
    <property type="entry name" value="GPI_mannosylTrfase"/>
</dbReference>
<comment type="function">
    <text evidence="10">Mannosyltransferase that operates in the biosynthetic pathway of dolichol-linked oligosaccharides, the glycan precursors employed in protein asparagine (N)-glycosylation. The assembly of dolichol-linked oligosaccharides begins on the cytosolic side of the endoplasmic reticulum membrane and finishes in its lumen. The sequential addition of sugars to dolichol pyrophosphate produces dolichol-linked oligosaccharides containing fourteen sugars, including two GlcNAcs, nine mannoses and three glucoses. Once assembled, the oligosaccharide is transferred from the lipid to nascent proteins by oligosaccharyltransferases. In the lumen of the endoplasmic reticulum, adds the eighth mannose residue in an alpha-1,6 linkage onto Man(7)GlcNAc(2)-PP-dolichol to produce Man(8)GlcNAc(2)-PP-dolichol.</text>
</comment>
<keyword evidence="13" id="KW-0732">Signal</keyword>
<evidence type="ECO:0000256" key="10">
    <source>
        <dbReference type="ARBA" id="ARBA00044721"/>
    </source>
</evidence>
<evidence type="ECO:0000256" key="11">
    <source>
        <dbReference type="ARBA" id="ARBA00048899"/>
    </source>
</evidence>
<feature type="transmembrane region" description="Helical" evidence="12">
    <location>
        <begin position="345"/>
        <end position="364"/>
    </location>
</feature>
<dbReference type="Pfam" id="PF03901">
    <property type="entry name" value="Glyco_transf_22"/>
    <property type="match status" value="1"/>
</dbReference>
<evidence type="ECO:0000256" key="9">
    <source>
        <dbReference type="ARBA" id="ARBA00023136"/>
    </source>
</evidence>
<feature type="transmembrane region" description="Helical" evidence="12">
    <location>
        <begin position="230"/>
        <end position="250"/>
    </location>
</feature>
<keyword evidence="6 12" id="KW-0812">Transmembrane</keyword>
<organism evidence="14">
    <name type="scientific">Chaetoceros debilis</name>
    <dbReference type="NCBI Taxonomy" id="122233"/>
    <lineage>
        <taxon>Eukaryota</taxon>
        <taxon>Sar</taxon>
        <taxon>Stramenopiles</taxon>
        <taxon>Ochrophyta</taxon>
        <taxon>Bacillariophyta</taxon>
        <taxon>Coscinodiscophyceae</taxon>
        <taxon>Chaetocerotophycidae</taxon>
        <taxon>Chaetocerotales</taxon>
        <taxon>Chaetocerotaceae</taxon>
        <taxon>Chaetoceros</taxon>
    </lineage>
</organism>
<evidence type="ECO:0000313" key="14">
    <source>
        <dbReference type="EMBL" id="CAE0460603.1"/>
    </source>
</evidence>
<dbReference type="EMBL" id="HBIO01007296">
    <property type="protein sequence ID" value="CAE0460603.1"/>
    <property type="molecule type" value="Transcribed_RNA"/>
</dbReference>
<dbReference type="UniPathway" id="UPA00378"/>
<evidence type="ECO:0000256" key="1">
    <source>
        <dbReference type="ARBA" id="ARBA00004477"/>
    </source>
</evidence>
<protein>
    <recommendedName>
        <fullName evidence="12">Mannosyltransferase</fullName>
        <ecNumber evidence="12">2.4.1.-</ecNumber>
    </recommendedName>
</protein>
<dbReference type="GO" id="GO:0052917">
    <property type="term" value="F:dol-P-Man:Man(7)GlcNAc(2)-PP-Dol alpha-1,6-mannosyltransferase activity"/>
    <property type="evidence" value="ECO:0007669"/>
    <property type="project" value="UniProtKB-EC"/>
</dbReference>
<keyword evidence="4 12" id="KW-0328">Glycosyltransferase</keyword>
<evidence type="ECO:0000256" key="13">
    <source>
        <dbReference type="SAM" id="SignalP"/>
    </source>
</evidence>
<feature type="transmembrane region" description="Helical" evidence="12">
    <location>
        <begin position="384"/>
        <end position="408"/>
    </location>
</feature>
<evidence type="ECO:0000256" key="3">
    <source>
        <dbReference type="ARBA" id="ARBA00007063"/>
    </source>
</evidence>
<evidence type="ECO:0000256" key="6">
    <source>
        <dbReference type="ARBA" id="ARBA00022692"/>
    </source>
</evidence>
<evidence type="ECO:0000256" key="5">
    <source>
        <dbReference type="ARBA" id="ARBA00022679"/>
    </source>
</evidence>
<gene>
    <name evidence="14" type="ORF">CDEB00056_LOCUS5444</name>
</gene>
<dbReference type="PANTHER" id="PTHR22760:SF1">
    <property type="entry name" value="DOL-P-MAN:MAN(7)GLCNAC(2)-PP-DOL ALPHA-1,6-MANNOSYLTRANSFERASE"/>
    <property type="match status" value="1"/>
</dbReference>
<proteinExistence type="inferred from homology"/>